<evidence type="ECO:0008006" key="4">
    <source>
        <dbReference type="Google" id="ProtNLM"/>
    </source>
</evidence>
<dbReference type="AlphaFoldDB" id="A0ABD5UAA5"/>
<evidence type="ECO:0000256" key="1">
    <source>
        <dbReference type="SAM" id="Phobius"/>
    </source>
</evidence>
<dbReference type="RefSeq" id="WP_304448134.1">
    <property type="nucleotide sequence ID" value="NZ_JARRAH010000001.1"/>
</dbReference>
<organism evidence="2 3">
    <name type="scientific">Halomarina ordinaria</name>
    <dbReference type="NCBI Taxonomy" id="3033939"/>
    <lineage>
        <taxon>Archaea</taxon>
        <taxon>Methanobacteriati</taxon>
        <taxon>Methanobacteriota</taxon>
        <taxon>Stenosarchaea group</taxon>
        <taxon>Halobacteria</taxon>
        <taxon>Halobacteriales</taxon>
        <taxon>Natronomonadaceae</taxon>
        <taxon>Halomarina</taxon>
    </lineage>
</organism>
<comment type="caution">
    <text evidence="2">The sequence shown here is derived from an EMBL/GenBank/DDBJ whole genome shotgun (WGS) entry which is preliminary data.</text>
</comment>
<accession>A0ABD5UAA5</accession>
<evidence type="ECO:0000313" key="3">
    <source>
        <dbReference type="Proteomes" id="UP001596406"/>
    </source>
</evidence>
<reference evidence="2 3" key="1">
    <citation type="journal article" date="2019" name="Int. J. Syst. Evol. Microbiol.">
        <title>The Global Catalogue of Microorganisms (GCM) 10K type strain sequencing project: providing services to taxonomists for standard genome sequencing and annotation.</title>
        <authorList>
            <consortium name="The Broad Institute Genomics Platform"/>
            <consortium name="The Broad Institute Genome Sequencing Center for Infectious Disease"/>
            <person name="Wu L."/>
            <person name="Ma J."/>
        </authorList>
    </citation>
    <scope>NUCLEOTIDE SEQUENCE [LARGE SCALE GENOMIC DNA]</scope>
    <source>
        <strain evidence="2 3">PSRA2</strain>
    </source>
</reference>
<keyword evidence="1" id="KW-0812">Transmembrane</keyword>
<protein>
    <recommendedName>
        <fullName evidence="4">PH domain-containing protein</fullName>
    </recommendedName>
</protein>
<gene>
    <name evidence="2" type="ORF">ACFQHK_08000</name>
</gene>
<sequence>MVSYFEETQRFRQPWLLAVLVVVAAVSLAGIVRREEGWWAALLGPAVVAFVWSIRFRTEVRDDGVYLRFAPFHRRERVVPFAALDSVTRVTYRPLRDFGGWGIRRGREGWAYTTDGREGVRLEYGGETLLVGSRRPEELMRAIERARGA</sequence>
<keyword evidence="1" id="KW-0472">Membrane</keyword>
<feature type="transmembrane region" description="Helical" evidence="1">
    <location>
        <begin position="15"/>
        <end position="32"/>
    </location>
</feature>
<evidence type="ECO:0000313" key="2">
    <source>
        <dbReference type="EMBL" id="MFC6836450.1"/>
    </source>
</evidence>
<keyword evidence="3" id="KW-1185">Reference proteome</keyword>
<keyword evidence="1" id="KW-1133">Transmembrane helix</keyword>
<dbReference type="Proteomes" id="UP001596406">
    <property type="component" value="Unassembled WGS sequence"/>
</dbReference>
<name>A0ABD5UAA5_9EURY</name>
<proteinExistence type="predicted"/>
<dbReference type="EMBL" id="JBHSXM010000001">
    <property type="protein sequence ID" value="MFC6836450.1"/>
    <property type="molecule type" value="Genomic_DNA"/>
</dbReference>
<feature type="transmembrane region" description="Helical" evidence="1">
    <location>
        <begin position="38"/>
        <end position="54"/>
    </location>
</feature>